<organism evidence="1">
    <name type="scientific">viral metagenome</name>
    <dbReference type="NCBI Taxonomy" id="1070528"/>
    <lineage>
        <taxon>unclassified sequences</taxon>
        <taxon>metagenomes</taxon>
        <taxon>organismal metagenomes</taxon>
    </lineage>
</organism>
<dbReference type="AlphaFoldDB" id="A0A6M3J750"/>
<name>A0A6M3J750_9ZZZZ</name>
<proteinExistence type="predicted"/>
<protein>
    <submittedName>
        <fullName evidence="1">Uncharacterized protein</fullName>
    </submittedName>
</protein>
<sequence length="52" mass="5521">MVFEVLLCRVVCGLTTVLEDDGPVVWVDVEGPVIDVPEVVELPVIVVGAVCV</sequence>
<evidence type="ECO:0000313" key="1">
    <source>
        <dbReference type="EMBL" id="QJA64702.1"/>
    </source>
</evidence>
<gene>
    <name evidence="1" type="ORF">MM415B00475_0036</name>
</gene>
<accession>A0A6M3J750</accession>
<dbReference type="EMBL" id="MT141524">
    <property type="protein sequence ID" value="QJA64702.1"/>
    <property type="molecule type" value="Genomic_DNA"/>
</dbReference>
<reference evidence="1" key="1">
    <citation type="submission" date="2020-03" db="EMBL/GenBank/DDBJ databases">
        <title>The deep terrestrial virosphere.</title>
        <authorList>
            <person name="Holmfeldt K."/>
            <person name="Nilsson E."/>
            <person name="Simone D."/>
            <person name="Lopez-Fernandez M."/>
            <person name="Wu X."/>
            <person name="de Brujin I."/>
            <person name="Lundin D."/>
            <person name="Andersson A."/>
            <person name="Bertilsson S."/>
            <person name="Dopson M."/>
        </authorList>
    </citation>
    <scope>NUCLEOTIDE SEQUENCE</scope>
    <source>
        <strain evidence="1">MM415B00475</strain>
    </source>
</reference>